<dbReference type="OrthoDB" id="9813266at2"/>
<evidence type="ECO:0000256" key="9">
    <source>
        <dbReference type="ARBA" id="ARBA00022989"/>
    </source>
</evidence>
<dbReference type="InterPro" id="IPR023214">
    <property type="entry name" value="HAD_sf"/>
</dbReference>
<evidence type="ECO:0000259" key="14">
    <source>
        <dbReference type="Pfam" id="PF00122"/>
    </source>
</evidence>
<keyword evidence="6 12" id="KW-0067">ATP-binding</keyword>
<dbReference type="Gene3D" id="2.70.150.10">
    <property type="entry name" value="Calcium-transporting ATPase, cytoplasmic transduction domain A"/>
    <property type="match status" value="1"/>
</dbReference>
<dbReference type="Proteomes" id="UP000288490">
    <property type="component" value="Unassembled WGS sequence"/>
</dbReference>
<dbReference type="PANTHER" id="PTHR43079:SF1">
    <property type="entry name" value="CADMIUM_ZINC-TRANSPORTING ATPASE HMA1, CHLOROPLASTIC-RELATED"/>
    <property type="match status" value="1"/>
</dbReference>
<dbReference type="PROSITE" id="PS01229">
    <property type="entry name" value="COF_2"/>
    <property type="match status" value="1"/>
</dbReference>
<evidence type="ECO:0000313" key="16">
    <source>
        <dbReference type="Proteomes" id="UP000288490"/>
    </source>
</evidence>
<dbReference type="GO" id="GO:0019829">
    <property type="term" value="F:ATPase-coupled monoatomic cation transmembrane transporter activity"/>
    <property type="evidence" value="ECO:0007669"/>
    <property type="project" value="InterPro"/>
</dbReference>
<evidence type="ECO:0000256" key="13">
    <source>
        <dbReference type="SAM" id="MobiDB-lite"/>
    </source>
</evidence>
<dbReference type="NCBIfam" id="TIGR01494">
    <property type="entry name" value="ATPase_P-type"/>
    <property type="match status" value="1"/>
</dbReference>
<dbReference type="InterPro" id="IPR023298">
    <property type="entry name" value="ATPase_P-typ_TM_dom_sf"/>
</dbReference>
<evidence type="ECO:0000256" key="8">
    <source>
        <dbReference type="ARBA" id="ARBA00022967"/>
    </source>
</evidence>
<evidence type="ECO:0000256" key="4">
    <source>
        <dbReference type="ARBA" id="ARBA00022723"/>
    </source>
</evidence>
<feature type="compositionally biased region" description="Basic and acidic residues" evidence="13">
    <location>
        <begin position="17"/>
        <end position="30"/>
    </location>
</feature>
<gene>
    <name evidence="15" type="ORF">CBF36_11905</name>
</gene>
<keyword evidence="16" id="KW-1185">Reference proteome</keyword>
<evidence type="ECO:0000256" key="12">
    <source>
        <dbReference type="RuleBase" id="RU362081"/>
    </source>
</evidence>
<dbReference type="PRINTS" id="PR00119">
    <property type="entry name" value="CATATPASE"/>
</dbReference>
<reference evidence="15 16" key="1">
    <citation type="submission" date="2017-05" db="EMBL/GenBank/DDBJ databases">
        <title>Vagococcus spp. assemblies.</title>
        <authorList>
            <person name="Gulvik C.A."/>
        </authorList>
    </citation>
    <scope>NUCLEOTIDE SEQUENCE [LARGE SCALE GENOMIC DNA]</scope>
    <source>
        <strain evidence="15 16">SS1994</strain>
    </source>
</reference>
<protein>
    <submittedName>
        <fullName evidence="15">Heavy metal translocating P-type ATPase</fullName>
    </submittedName>
</protein>
<accession>A0A429ZA15</accession>
<feature type="region of interest" description="Disordered" evidence="13">
    <location>
        <begin position="1"/>
        <end position="30"/>
    </location>
</feature>
<dbReference type="InterPro" id="IPR027256">
    <property type="entry name" value="P-typ_ATPase_IB"/>
</dbReference>
<keyword evidence="10" id="KW-0813">Transport</keyword>
<dbReference type="PROSITE" id="PS00154">
    <property type="entry name" value="ATPASE_E1_E2"/>
    <property type="match status" value="1"/>
</dbReference>
<evidence type="ECO:0000313" key="15">
    <source>
        <dbReference type="EMBL" id="RST90520.1"/>
    </source>
</evidence>
<keyword evidence="10" id="KW-0406">Ion transport</keyword>
<dbReference type="InterPro" id="IPR008250">
    <property type="entry name" value="ATPase_P-typ_transduc_dom_A_sf"/>
</dbReference>
<evidence type="ECO:0000256" key="5">
    <source>
        <dbReference type="ARBA" id="ARBA00022741"/>
    </source>
</evidence>
<dbReference type="GO" id="GO:0016887">
    <property type="term" value="F:ATP hydrolysis activity"/>
    <property type="evidence" value="ECO:0007669"/>
    <property type="project" value="InterPro"/>
</dbReference>
<dbReference type="PANTHER" id="PTHR43079">
    <property type="entry name" value="PROBABLE CADMIUM/ZINC-TRANSPORTING ATPASE HMA1"/>
    <property type="match status" value="1"/>
</dbReference>
<dbReference type="SFLD" id="SFLDG00002">
    <property type="entry name" value="C1.7:_P-type_atpase_like"/>
    <property type="match status" value="1"/>
</dbReference>
<feature type="domain" description="P-type ATPase A" evidence="14">
    <location>
        <begin position="148"/>
        <end position="248"/>
    </location>
</feature>
<evidence type="ECO:0000256" key="3">
    <source>
        <dbReference type="ARBA" id="ARBA00022692"/>
    </source>
</evidence>
<dbReference type="GO" id="GO:0005524">
    <property type="term" value="F:ATP binding"/>
    <property type="evidence" value="ECO:0007669"/>
    <property type="project" value="UniProtKB-UniRule"/>
</dbReference>
<dbReference type="Pfam" id="PF00122">
    <property type="entry name" value="E1-E2_ATPase"/>
    <property type="match status" value="1"/>
</dbReference>
<keyword evidence="4 12" id="KW-0479">Metal-binding</keyword>
<dbReference type="FunFam" id="2.70.150.10:FF:000002">
    <property type="entry name" value="Copper-transporting ATPase 1, putative"/>
    <property type="match status" value="1"/>
</dbReference>
<dbReference type="InterPro" id="IPR018303">
    <property type="entry name" value="ATPase_P-typ_P_site"/>
</dbReference>
<comment type="similarity">
    <text evidence="2 12">Belongs to the cation transport ATPase (P-type) (TC 3.A.3) family. Type IB subfamily.</text>
</comment>
<evidence type="ECO:0000256" key="7">
    <source>
        <dbReference type="ARBA" id="ARBA00022842"/>
    </source>
</evidence>
<comment type="caution">
    <text evidence="15">The sequence shown here is derived from an EMBL/GenBank/DDBJ whole genome shotgun (WGS) entry which is preliminary data.</text>
</comment>
<comment type="subcellular location">
    <subcellularLocation>
        <location evidence="1">Cell membrane</location>
        <topology evidence="1">Multi-pass membrane protein</topology>
    </subcellularLocation>
</comment>
<dbReference type="EMBL" id="NGJT01000041">
    <property type="protein sequence ID" value="RST90520.1"/>
    <property type="molecule type" value="Genomic_DNA"/>
</dbReference>
<keyword evidence="5 12" id="KW-0547">Nucleotide-binding</keyword>
<dbReference type="NCBIfam" id="TIGR01525">
    <property type="entry name" value="ATPase-IB_hvy"/>
    <property type="match status" value="1"/>
</dbReference>
<keyword evidence="11 12" id="KW-0472">Membrane</keyword>
<dbReference type="SUPFAM" id="SSF56784">
    <property type="entry name" value="HAD-like"/>
    <property type="match status" value="1"/>
</dbReference>
<dbReference type="GO" id="GO:0046872">
    <property type="term" value="F:metal ion binding"/>
    <property type="evidence" value="ECO:0007669"/>
    <property type="project" value="UniProtKB-KW"/>
</dbReference>
<keyword evidence="9 12" id="KW-1133">Transmembrane helix</keyword>
<dbReference type="AlphaFoldDB" id="A0A429ZA15"/>
<dbReference type="InterPro" id="IPR036412">
    <property type="entry name" value="HAD-like_sf"/>
</dbReference>
<evidence type="ECO:0000256" key="2">
    <source>
        <dbReference type="ARBA" id="ARBA00006024"/>
    </source>
</evidence>
<dbReference type="InterPro" id="IPR023299">
    <property type="entry name" value="ATPase_P-typ_cyto_dom_N"/>
</dbReference>
<feature type="transmembrane region" description="Helical" evidence="12">
    <location>
        <begin position="36"/>
        <end position="54"/>
    </location>
</feature>
<dbReference type="Gene3D" id="3.40.50.1000">
    <property type="entry name" value="HAD superfamily/HAD-like"/>
    <property type="match status" value="1"/>
</dbReference>
<dbReference type="GO" id="GO:0005886">
    <property type="term" value="C:plasma membrane"/>
    <property type="evidence" value="ECO:0007669"/>
    <property type="project" value="UniProtKB-SubCell"/>
</dbReference>
<dbReference type="InterPro" id="IPR001757">
    <property type="entry name" value="P_typ_ATPase"/>
</dbReference>
<dbReference type="Pfam" id="PF00702">
    <property type="entry name" value="Hydrolase"/>
    <property type="match status" value="1"/>
</dbReference>
<dbReference type="SFLD" id="SFLDF00027">
    <property type="entry name" value="p-type_atpase"/>
    <property type="match status" value="1"/>
</dbReference>
<keyword evidence="3 12" id="KW-0812">Transmembrane</keyword>
<proteinExistence type="inferred from homology"/>
<dbReference type="RefSeq" id="WP_125958590.1">
    <property type="nucleotide sequence ID" value="NZ_JAQEJV010000024.1"/>
</dbReference>
<organism evidence="15 16">
    <name type="scientific">Vagococcus bubulae</name>
    <dbReference type="NCBI Taxonomy" id="1977868"/>
    <lineage>
        <taxon>Bacteria</taxon>
        <taxon>Bacillati</taxon>
        <taxon>Bacillota</taxon>
        <taxon>Bacilli</taxon>
        <taxon>Lactobacillales</taxon>
        <taxon>Enterococcaceae</taxon>
        <taxon>Vagococcus</taxon>
    </lineage>
</organism>
<dbReference type="InterPro" id="IPR044492">
    <property type="entry name" value="P_typ_ATPase_HD_dom"/>
</dbReference>
<evidence type="ECO:0000256" key="10">
    <source>
        <dbReference type="ARBA" id="ARBA00023065"/>
    </source>
</evidence>
<sequence length="652" mass="70883">MSQSQQTVEHHHKNCSHSHEHTSDHSHSHEHDHGNLPVILFFAGLVTFIISLFLPTGAPKTILALATIVLSGYHIMIEGFEDTINETKKLKKFTPNVHVLMSLAAIGAAIIGDYTEGALLILIFAAAHFLEHYVENKSKKEITSLMKMNPTDAQLILSDGSTKTVDVADLKIGDHLKVLNGEQIPTDGTILSGYTSIDESSINGESIPAEKTVGDTVFGSTINGDGTITMVVTKDSTDTVFAKILQLVNESQSNLSKTATKIKRLEPKYVTSVMVLVFLYIILMPLLFNMTWYDSFYKGMVFLTVASPCALAASDIPATLSAISNLAKRGVLFKGGSYLSNLSEIQAIAFDKTGTLTEGKPKVTDVHFIDSINNDKTFYTDLIVAMEKQANHPLANAIVESIEIVNDIPLTIDNQIGKGLVSNYKNHTYKIGKSSQFTNVSSDIESFERKYAEEGKTVVLFSEDDVVIGLIAMMDLPNPKAQQLVAYFKEHNIHTTMITGDAERTGRAVANTLKIDEVAGNVLPENKSQIITSLQEKYGLTAMVGDGVNDAPALVKADIGVAMGDGTDVAIDVADVVLMQNDLDKLGYAYRLSKKLDKVVKQNIIFSMGVVALLVVLNIFGQMNLPIGILAHEGSTLVVLFNGLRLLSPLEN</sequence>
<keyword evidence="7" id="KW-0460">Magnesium</keyword>
<keyword evidence="12" id="KW-1003">Cell membrane</keyword>
<dbReference type="InterPro" id="IPR051949">
    <property type="entry name" value="Cation_Transport_ATPase"/>
</dbReference>
<feature type="transmembrane region" description="Helical" evidence="12">
    <location>
        <begin position="269"/>
        <end position="288"/>
    </location>
</feature>
<feature type="transmembrane region" description="Helical" evidence="12">
    <location>
        <begin position="61"/>
        <end position="77"/>
    </location>
</feature>
<dbReference type="Gene3D" id="3.40.1110.10">
    <property type="entry name" value="Calcium-transporting ATPase, cytoplasmic domain N"/>
    <property type="match status" value="1"/>
</dbReference>
<evidence type="ECO:0000256" key="11">
    <source>
        <dbReference type="ARBA" id="ARBA00023136"/>
    </source>
</evidence>
<dbReference type="SUPFAM" id="SSF81653">
    <property type="entry name" value="Calcium ATPase, transduction domain A"/>
    <property type="match status" value="1"/>
</dbReference>
<evidence type="ECO:0000256" key="6">
    <source>
        <dbReference type="ARBA" id="ARBA00022840"/>
    </source>
</evidence>
<dbReference type="CDD" id="cd07551">
    <property type="entry name" value="P-type_ATPase_HM_ZosA_PfeT-like"/>
    <property type="match status" value="1"/>
</dbReference>
<feature type="transmembrane region" description="Helical" evidence="12">
    <location>
        <begin position="300"/>
        <end position="323"/>
    </location>
</feature>
<feature type="transmembrane region" description="Helical" evidence="12">
    <location>
        <begin position="97"/>
        <end position="130"/>
    </location>
</feature>
<dbReference type="InterPro" id="IPR059000">
    <property type="entry name" value="ATPase_P-type_domA"/>
</dbReference>
<dbReference type="SFLD" id="SFLDS00003">
    <property type="entry name" value="Haloacid_Dehalogenase"/>
    <property type="match status" value="1"/>
</dbReference>
<name>A0A429ZA15_9ENTE</name>
<evidence type="ECO:0000256" key="1">
    <source>
        <dbReference type="ARBA" id="ARBA00004651"/>
    </source>
</evidence>
<feature type="transmembrane region" description="Helical" evidence="12">
    <location>
        <begin position="604"/>
        <end position="621"/>
    </location>
</feature>
<keyword evidence="8" id="KW-1278">Translocase</keyword>
<dbReference type="SUPFAM" id="SSF81665">
    <property type="entry name" value="Calcium ATPase, transmembrane domain M"/>
    <property type="match status" value="1"/>
</dbReference>